<proteinExistence type="predicted"/>
<dbReference type="GO" id="GO:0000976">
    <property type="term" value="F:transcription cis-regulatory region binding"/>
    <property type="evidence" value="ECO:0007669"/>
    <property type="project" value="TreeGrafter"/>
</dbReference>
<dbReference type="CDD" id="cd06286">
    <property type="entry name" value="PBP1_CcpB-like"/>
    <property type="match status" value="1"/>
</dbReference>
<dbReference type="Proteomes" id="UP000198584">
    <property type="component" value="Unassembled WGS sequence"/>
</dbReference>
<dbReference type="Gene3D" id="1.10.260.40">
    <property type="entry name" value="lambda repressor-like DNA-binding domains"/>
    <property type="match status" value="1"/>
</dbReference>
<dbReference type="InterPro" id="IPR000843">
    <property type="entry name" value="HTH_LacI"/>
</dbReference>
<dbReference type="PROSITE" id="PS00356">
    <property type="entry name" value="HTH_LACI_1"/>
    <property type="match status" value="1"/>
</dbReference>
<dbReference type="InterPro" id="IPR001761">
    <property type="entry name" value="Peripla_BP/Lac1_sug-bd_dom"/>
</dbReference>
<dbReference type="PANTHER" id="PTHR30146:SF105">
    <property type="entry name" value="CATABOLITE CONTROL PROTEIN B"/>
    <property type="match status" value="1"/>
</dbReference>
<keyword evidence="3" id="KW-0804">Transcription</keyword>
<protein>
    <submittedName>
        <fullName evidence="5">DNA-binding transcriptional regulator, LacI/PurR family</fullName>
    </submittedName>
</protein>
<name>A0A1H4ELN0_9BACI</name>
<dbReference type="RefSeq" id="WP_093045261.1">
    <property type="nucleotide sequence ID" value="NZ_FNQR01000009.1"/>
</dbReference>
<dbReference type="Pfam" id="PF00532">
    <property type="entry name" value="Peripla_BP_1"/>
    <property type="match status" value="1"/>
</dbReference>
<dbReference type="OrthoDB" id="9798934at2"/>
<keyword evidence="6" id="KW-1185">Reference proteome</keyword>
<evidence type="ECO:0000256" key="2">
    <source>
        <dbReference type="ARBA" id="ARBA00023125"/>
    </source>
</evidence>
<evidence type="ECO:0000259" key="4">
    <source>
        <dbReference type="PROSITE" id="PS50932"/>
    </source>
</evidence>
<keyword evidence="2 5" id="KW-0238">DNA-binding</keyword>
<dbReference type="PANTHER" id="PTHR30146">
    <property type="entry name" value="LACI-RELATED TRANSCRIPTIONAL REPRESSOR"/>
    <property type="match status" value="1"/>
</dbReference>
<dbReference type="CDD" id="cd01392">
    <property type="entry name" value="HTH_LacI"/>
    <property type="match status" value="1"/>
</dbReference>
<dbReference type="PRINTS" id="PR00036">
    <property type="entry name" value="HTHLACI"/>
</dbReference>
<organism evidence="5 6">
    <name type="scientific">Thalassobacillus cyri</name>
    <dbReference type="NCBI Taxonomy" id="571932"/>
    <lineage>
        <taxon>Bacteria</taxon>
        <taxon>Bacillati</taxon>
        <taxon>Bacillota</taxon>
        <taxon>Bacilli</taxon>
        <taxon>Bacillales</taxon>
        <taxon>Bacillaceae</taxon>
        <taxon>Thalassobacillus</taxon>
    </lineage>
</organism>
<evidence type="ECO:0000256" key="1">
    <source>
        <dbReference type="ARBA" id="ARBA00023015"/>
    </source>
</evidence>
<dbReference type="STRING" id="571932.SAMN05421743_109137"/>
<keyword evidence="1" id="KW-0805">Transcription regulation</keyword>
<feature type="domain" description="HTH lacI-type" evidence="4">
    <location>
        <begin position="2"/>
        <end position="56"/>
    </location>
</feature>
<dbReference type="GO" id="GO:0003700">
    <property type="term" value="F:DNA-binding transcription factor activity"/>
    <property type="evidence" value="ECO:0007669"/>
    <property type="project" value="TreeGrafter"/>
</dbReference>
<reference evidence="5 6" key="1">
    <citation type="submission" date="2016-10" db="EMBL/GenBank/DDBJ databases">
        <authorList>
            <person name="de Groot N.N."/>
        </authorList>
    </citation>
    <scope>NUCLEOTIDE SEQUENCE [LARGE SCALE GENOMIC DNA]</scope>
    <source>
        <strain evidence="5 6">CCM7597</strain>
    </source>
</reference>
<evidence type="ECO:0000313" key="6">
    <source>
        <dbReference type="Proteomes" id="UP000198584"/>
    </source>
</evidence>
<dbReference type="AlphaFoldDB" id="A0A1H4ELN0"/>
<dbReference type="InterPro" id="IPR028082">
    <property type="entry name" value="Peripla_BP_I"/>
</dbReference>
<dbReference type="InterPro" id="IPR010982">
    <property type="entry name" value="Lambda_DNA-bd_dom_sf"/>
</dbReference>
<dbReference type="SUPFAM" id="SSF47413">
    <property type="entry name" value="lambda repressor-like DNA-binding domains"/>
    <property type="match status" value="1"/>
</dbReference>
<evidence type="ECO:0000256" key="3">
    <source>
        <dbReference type="ARBA" id="ARBA00023163"/>
    </source>
</evidence>
<dbReference type="Pfam" id="PF00356">
    <property type="entry name" value="LacI"/>
    <property type="match status" value="1"/>
</dbReference>
<sequence>MSNIRDIAKLAQVSVATVSRVLNNHPYVKEEKRKAVWHAVQQLDYQQNINAVHLSKGKTFVIGVVLPYINHPYFSRLLEGIADAAEANGYKLMVIQTNYQVDKELEALDMLRLKQVDGVIFTSRSSPWNILKEYRAYGPVVVCENKMDNQISAIYIDHYRAFQRGMELLIQKGHRKIGYCIGRRKGSNSQKRHEAYRDQLAEIGEPVTEKWIFEQCLHMEDGVRVLREWRDMKEAPTALVVTNDLVAAGIILEAEKLGVSIPESLAVIGFDDQPLAKALRITTIRLPLPRIGKEAFQQAIQDLQIIHKALPFELVERKTV</sequence>
<accession>A0A1H4ELN0</accession>
<dbReference type="SUPFAM" id="SSF53822">
    <property type="entry name" value="Periplasmic binding protein-like I"/>
    <property type="match status" value="1"/>
</dbReference>
<dbReference type="PROSITE" id="PS50932">
    <property type="entry name" value="HTH_LACI_2"/>
    <property type="match status" value="1"/>
</dbReference>
<gene>
    <name evidence="5" type="ORF">SAMN05421743_109137</name>
</gene>
<dbReference type="SMART" id="SM00354">
    <property type="entry name" value="HTH_LACI"/>
    <property type="match status" value="1"/>
</dbReference>
<dbReference type="Gene3D" id="3.40.50.2300">
    <property type="match status" value="2"/>
</dbReference>
<dbReference type="EMBL" id="FNQR01000009">
    <property type="protein sequence ID" value="SEA85941.1"/>
    <property type="molecule type" value="Genomic_DNA"/>
</dbReference>
<evidence type="ECO:0000313" key="5">
    <source>
        <dbReference type="EMBL" id="SEA85941.1"/>
    </source>
</evidence>